<reference evidence="2 3" key="1">
    <citation type="submission" date="2018-12" db="EMBL/GenBank/DDBJ databases">
        <authorList>
            <consortium name="Pathogen Informatics"/>
        </authorList>
    </citation>
    <scope>NUCLEOTIDE SEQUENCE [LARGE SCALE GENOMIC DNA]</scope>
    <source>
        <strain evidence="2 3">NCTC10741</strain>
    </source>
</reference>
<protein>
    <submittedName>
        <fullName evidence="2">Uncharacterized protein</fullName>
    </submittedName>
</protein>
<dbReference type="Proteomes" id="UP000271626">
    <property type="component" value="Chromosome"/>
</dbReference>
<accession>A0A3P8L3P4</accession>
<feature type="transmembrane region" description="Helical" evidence="1">
    <location>
        <begin position="12"/>
        <end position="32"/>
    </location>
</feature>
<name>A0A3P8L3P4_TSUPA</name>
<dbReference type="RefSeq" id="WP_126194393.1">
    <property type="nucleotide sequence ID" value="NZ_CP085954.1"/>
</dbReference>
<dbReference type="AlphaFoldDB" id="A0A3P8L3P4"/>
<proteinExistence type="predicted"/>
<organism evidence="2 3">
    <name type="scientific">Tsukamurella paurometabola</name>
    <name type="common">Corynebacterium paurometabolum</name>
    <dbReference type="NCBI Taxonomy" id="2061"/>
    <lineage>
        <taxon>Bacteria</taxon>
        <taxon>Bacillati</taxon>
        <taxon>Actinomycetota</taxon>
        <taxon>Actinomycetes</taxon>
        <taxon>Mycobacteriales</taxon>
        <taxon>Tsukamurellaceae</taxon>
        <taxon>Tsukamurella</taxon>
    </lineage>
</organism>
<evidence type="ECO:0000256" key="1">
    <source>
        <dbReference type="SAM" id="Phobius"/>
    </source>
</evidence>
<dbReference type="EMBL" id="LR131273">
    <property type="protein sequence ID" value="VDR36941.1"/>
    <property type="molecule type" value="Genomic_DNA"/>
</dbReference>
<sequence length="70" mass="7523">MSDLQALALVKSIRFAAVVLGASMIVLGVLIWQPWNGPTEPRVVSVDGGSVGSDVTCVRLRENLTCNWPK</sequence>
<gene>
    <name evidence="2" type="ORF">NCTC10741_00035</name>
</gene>
<keyword evidence="1" id="KW-0472">Membrane</keyword>
<evidence type="ECO:0000313" key="2">
    <source>
        <dbReference type="EMBL" id="VDR36941.1"/>
    </source>
</evidence>
<keyword evidence="1" id="KW-1133">Transmembrane helix</keyword>
<evidence type="ECO:0000313" key="3">
    <source>
        <dbReference type="Proteomes" id="UP000271626"/>
    </source>
</evidence>
<keyword evidence="1" id="KW-0812">Transmembrane</keyword>